<gene>
    <name evidence="1" type="ORF">SAMN05216368_105328</name>
</gene>
<evidence type="ECO:0000313" key="2">
    <source>
        <dbReference type="Proteomes" id="UP000199639"/>
    </source>
</evidence>
<evidence type="ECO:0000313" key="1">
    <source>
        <dbReference type="EMBL" id="SDN47763.1"/>
    </source>
</evidence>
<organism evidence="1 2">
    <name type="scientific">Cryobacterium flavum</name>
    <dbReference type="NCBI Taxonomy" id="1424659"/>
    <lineage>
        <taxon>Bacteria</taxon>
        <taxon>Bacillati</taxon>
        <taxon>Actinomycetota</taxon>
        <taxon>Actinomycetes</taxon>
        <taxon>Micrococcales</taxon>
        <taxon>Microbacteriaceae</taxon>
        <taxon>Cryobacterium</taxon>
    </lineage>
</organism>
<dbReference type="STRING" id="1424659.SAMN05216368_105328"/>
<name>A0A5E9G0H4_9MICO</name>
<dbReference type="AlphaFoldDB" id="A0A5E9G0H4"/>
<accession>A0A5E9G0H4</accession>
<protein>
    <submittedName>
        <fullName evidence="1">Uncharacterized protein</fullName>
    </submittedName>
</protein>
<sequence length="112" mass="11876">MSEVRTDAPSDTAVALLAERMQPSGPNATVARTRAGRCVREIVDLPRAPDGNGRLTVAAVRTVHYSWPVPGAPGSFLVSALTVSGAPIAEFEPIVEALTELFDVMMESVVWA</sequence>
<dbReference type="Proteomes" id="UP000199639">
    <property type="component" value="Unassembled WGS sequence"/>
</dbReference>
<dbReference type="EMBL" id="FNIB01000005">
    <property type="protein sequence ID" value="SDN47763.1"/>
    <property type="molecule type" value="Genomic_DNA"/>
</dbReference>
<reference evidence="1 2" key="1">
    <citation type="submission" date="2016-10" db="EMBL/GenBank/DDBJ databases">
        <authorList>
            <person name="Varghese N."/>
            <person name="Submissions S."/>
        </authorList>
    </citation>
    <scope>NUCLEOTIDE SEQUENCE [LARGE SCALE GENOMIC DNA]</scope>
    <source>
        <strain evidence="1 2">CGMCC 1.11215</strain>
    </source>
</reference>
<proteinExistence type="predicted"/>